<dbReference type="NCBIfam" id="TIGR04529">
    <property type="entry name" value="MTB_hemophore"/>
    <property type="match status" value="1"/>
</dbReference>
<dbReference type="GO" id="GO:0020037">
    <property type="term" value="F:heme binding"/>
    <property type="evidence" value="ECO:0007669"/>
    <property type="project" value="InterPro"/>
</dbReference>
<dbReference type="Proteomes" id="UP000193108">
    <property type="component" value="Unassembled WGS sequence"/>
</dbReference>
<name>A0A1X1ZIH6_MYCNO</name>
<sequence length="115" mass="12348">MSELMRLAGGGGIIVLTLTVGRLAAAAGPDTGPVVNTTCSYAQVVSAMIDRSPDEAERFNATPAARSWLQNFLAAPPEQRQQIVDAAQDTVDGAHYVALFVPLADHCDNYYNNYY</sequence>
<dbReference type="STRING" id="1782.AWC18_05205"/>
<dbReference type="InterPro" id="IPR032407">
    <property type="entry name" value="MHB"/>
</dbReference>
<protein>
    <recommendedName>
        <fullName evidence="3">Hemophore-related protein</fullName>
    </recommendedName>
</protein>
<dbReference type="AlphaFoldDB" id="A0A1X1ZIH6"/>
<organism evidence="1 2">
    <name type="scientific">Mycolicibacter nonchromogenicus</name>
    <name type="common">Mycobacterium nonchromogenicum</name>
    <dbReference type="NCBI Taxonomy" id="1782"/>
    <lineage>
        <taxon>Bacteria</taxon>
        <taxon>Bacillati</taxon>
        <taxon>Actinomycetota</taxon>
        <taxon>Actinomycetes</taxon>
        <taxon>Mycobacteriales</taxon>
        <taxon>Mycobacteriaceae</taxon>
        <taxon>Mycolicibacter</taxon>
    </lineage>
</organism>
<dbReference type="EMBL" id="LQPI01000030">
    <property type="protein sequence ID" value="ORW23138.1"/>
    <property type="molecule type" value="Genomic_DNA"/>
</dbReference>
<evidence type="ECO:0000313" key="2">
    <source>
        <dbReference type="Proteomes" id="UP000193108"/>
    </source>
</evidence>
<evidence type="ECO:0000313" key="1">
    <source>
        <dbReference type="EMBL" id="ORW23138.1"/>
    </source>
</evidence>
<keyword evidence="2" id="KW-1185">Reference proteome</keyword>
<comment type="caution">
    <text evidence="1">The sequence shown here is derived from an EMBL/GenBank/DDBJ whole genome shotgun (WGS) entry which is preliminary data.</text>
</comment>
<dbReference type="RefSeq" id="WP_234806426.1">
    <property type="nucleotide sequence ID" value="NZ_LQPI01000030.1"/>
</dbReference>
<evidence type="ECO:0008006" key="3">
    <source>
        <dbReference type="Google" id="ProtNLM"/>
    </source>
</evidence>
<gene>
    <name evidence="1" type="ORF">AWC18_05205</name>
</gene>
<reference evidence="1 2" key="1">
    <citation type="submission" date="2016-01" db="EMBL/GenBank/DDBJ databases">
        <title>The new phylogeny of the genus Mycobacterium.</title>
        <authorList>
            <person name="Tarcisio F."/>
            <person name="Conor M."/>
            <person name="Antonella G."/>
            <person name="Elisabetta G."/>
            <person name="Giulia F.S."/>
            <person name="Sara T."/>
            <person name="Anna F."/>
            <person name="Clotilde B."/>
            <person name="Roberto B."/>
            <person name="Veronica D.S."/>
            <person name="Fabio R."/>
            <person name="Monica P."/>
            <person name="Olivier J."/>
            <person name="Enrico T."/>
            <person name="Nicola S."/>
        </authorList>
    </citation>
    <scope>NUCLEOTIDE SEQUENCE [LARGE SCALE GENOMIC DNA]</scope>
    <source>
        <strain evidence="1 2">DSM 44164</strain>
    </source>
</reference>
<accession>A0A1X1ZIH6</accession>
<proteinExistence type="predicted"/>